<proteinExistence type="predicted"/>
<gene>
    <name evidence="1" type="ORF">N7330_19700</name>
</gene>
<evidence type="ECO:0000313" key="1">
    <source>
        <dbReference type="EMBL" id="MDH0365236.1"/>
    </source>
</evidence>
<comment type="caution">
    <text evidence="1">The sequence shown here is derived from an EMBL/GenBank/DDBJ whole genome shotgun (WGS) entry which is preliminary data.</text>
</comment>
<dbReference type="Proteomes" id="UP001158297">
    <property type="component" value="Unassembled WGS sequence"/>
</dbReference>
<name>A0AA42L947_9BURK</name>
<accession>A0AA42L947</accession>
<dbReference type="AlphaFoldDB" id="A0AA42L947"/>
<dbReference type="EMBL" id="JAODZU010000051">
    <property type="protein sequence ID" value="MDH0365236.1"/>
    <property type="molecule type" value="Genomic_DNA"/>
</dbReference>
<evidence type="ECO:0000313" key="2">
    <source>
        <dbReference type="Proteomes" id="UP001158297"/>
    </source>
</evidence>
<organism evidence="1 2">
    <name type="scientific">Comamonas aquatica</name>
    <dbReference type="NCBI Taxonomy" id="225991"/>
    <lineage>
        <taxon>Bacteria</taxon>
        <taxon>Pseudomonadati</taxon>
        <taxon>Pseudomonadota</taxon>
        <taxon>Betaproteobacteria</taxon>
        <taxon>Burkholderiales</taxon>
        <taxon>Comamonadaceae</taxon>
        <taxon>Comamonas</taxon>
    </lineage>
</organism>
<sequence length="336" mass="39318">MTIKNLYQKLDECLNGFESKLFSDEVLEYRKKLSFNFNSYLSSVLRERLGTVGVESFSRDISDFEKVEVFILFFECFGKSILKNKRKIKLRVFWDEVVFLERILEVLKSELFLVDLDKLSNRYSFIQFHPSLRILNLLDSGIEEIVDLLSIKGFKESERNFVRGMEEARKTIAQRFIEGLVINKKLFVVPVDVVSKVGGIEIGYLKACAGLFFEKIRYDSYIDLNVQFSLFKIFPRSLFVEDKLLPLGRMILVFNFKSNDLKNFKMNLNHCCVSSESNEVLFEPRFFTSIKPASDIWPYAFSIDSSGFDFVNRWSKMLLLDRGFCSAKDKKFFSIF</sequence>
<protein>
    <submittedName>
        <fullName evidence="1">Uncharacterized protein</fullName>
    </submittedName>
</protein>
<dbReference type="RefSeq" id="WP_279849368.1">
    <property type="nucleotide sequence ID" value="NZ_JAOCET010000001.1"/>
</dbReference>
<reference evidence="1" key="1">
    <citation type="submission" date="2022-09" db="EMBL/GenBank/DDBJ databases">
        <title>Intensive care unit water sources are persistently colonized with multi-drug resistant bacteria and are the site of extensive horizontal gene transfer of antibiotic resistance genes.</title>
        <authorList>
            <person name="Diorio-Toth L."/>
        </authorList>
    </citation>
    <scope>NUCLEOTIDE SEQUENCE</scope>
    <source>
        <strain evidence="1">GD04130</strain>
    </source>
</reference>